<evidence type="ECO:0000313" key="1">
    <source>
        <dbReference type="EMBL" id="OZC07443.1"/>
    </source>
</evidence>
<name>A0A238BQ72_9BILA</name>
<dbReference type="EMBL" id="KZ270032">
    <property type="protein sequence ID" value="OZC07443.1"/>
    <property type="molecule type" value="Genomic_DNA"/>
</dbReference>
<reference evidence="1 2" key="1">
    <citation type="submission" date="2015-12" db="EMBL/GenBank/DDBJ databases">
        <title>Draft genome of the nematode, Onchocerca flexuosa.</title>
        <authorList>
            <person name="Mitreva M."/>
        </authorList>
    </citation>
    <scope>NUCLEOTIDE SEQUENCE [LARGE SCALE GENOMIC DNA]</scope>
    <source>
        <strain evidence="1">Red Deer</strain>
    </source>
</reference>
<gene>
    <name evidence="1" type="ORF">X798_05580</name>
</gene>
<keyword evidence="2" id="KW-1185">Reference proteome</keyword>
<protein>
    <submittedName>
        <fullName evidence="1">Uncharacterized protein</fullName>
    </submittedName>
</protein>
<sequence>MKTELEQQIICSNVFRNFNWLEQLRLYRKKIEERKKVKNIISSRNSTAKELSTAMLKEIRKDEENAKWNLLQEAME</sequence>
<dbReference type="Proteomes" id="UP000242913">
    <property type="component" value="Unassembled WGS sequence"/>
</dbReference>
<accession>A0A238BQ72</accession>
<dbReference type="AlphaFoldDB" id="A0A238BQ72"/>
<organism evidence="1 2">
    <name type="scientific">Onchocerca flexuosa</name>
    <dbReference type="NCBI Taxonomy" id="387005"/>
    <lineage>
        <taxon>Eukaryota</taxon>
        <taxon>Metazoa</taxon>
        <taxon>Ecdysozoa</taxon>
        <taxon>Nematoda</taxon>
        <taxon>Chromadorea</taxon>
        <taxon>Rhabditida</taxon>
        <taxon>Spirurina</taxon>
        <taxon>Spiruromorpha</taxon>
        <taxon>Filarioidea</taxon>
        <taxon>Onchocercidae</taxon>
        <taxon>Onchocerca</taxon>
    </lineage>
</organism>
<evidence type="ECO:0000313" key="2">
    <source>
        <dbReference type="Proteomes" id="UP000242913"/>
    </source>
</evidence>
<proteinExistence type="predicted"/>